<protein>
    <submittedName>
        <fullName evidence="5">Insulinase family protein</fullName>
    </submittedName>
</protein>
<keyword evidence="6" id="KW-1185">Reference proteome</keyword>
<dbReference type="EMBL" id="CP044016">
    <property type="protein sequence ID" value="QES87253.1"/>
    <property type="molecule type" value="Genomic_DNA"/>
</dbReference>
<dbReference type="InterPro" id="IPR011765">
    <property type="entry name" value="Pept_M16_N"/>
</dbReference>
<dbReference type="Gene3D" id="3.30.830.10">
    <property type="entry name" value="Metalloenzyme, LuxS/M16 peptidase-like"/>
    <property type="match status" value="2"/>
</dbReference>
<dbReference type="OrthoDB" id="9811314at2"/>
<dbReference type="Pfam" id="PF05193">
    <property type="entry name" value="Peptidase_M16_C"/>
    <property type="match status" value="1"/>
</dbReference>
<dbReference type="Pfam" id="PF00675">
    <property type="entry name" value="Peptidase_M16"/>
    <property type="match status" value="1"/>
</dbReference>
<dbReference type="SUPFAM" id="SSF63411">
    <property type="entry name" value="LuxS/MPP-like metallohydrolase"/>
    <property type="match status" value="2"/>
</dbReference>
<evidence type="ECO:0000313" key="6">
    <source>
        <dbReference type="Proteomes" id="UP000292424"/>
    </source>
</evidence>
<gene>
    <name evidence="5" type="ORF">E0W69_000780</name>
</gene>
<dbReference type="RefSeq" id="WP_131328131.1">
    <property type="nucleotide sequence ID" value="NZ_CP044016.1"/>
</dbReference>
<dbReference type="AlphaFoldDB" id="A0A5P2G2D3"/>
<proteinExistence type="inferred from homology"/>
<feature type="chain" id="PRO_5024390434" evidence="2">
    <location>
        <begin position="25"/>
        <end position="458"/>
    </location>
</feature>
<dbReference type="InterPro" id="IPR011249">
    <property type="entry name" value="Metalloenz_LuxS/M16"/>
</dbReference>
<keyword evidence="2" id="KW-0732">Signal</keyword>
<dbReference type="PANTHER" id="PTHR11851:SF49">
    <property type="entry name" value="MITOCHONDRIAL-PROCESSING PEPTIDASE SUBUNIT ALPHA"/>
    <property type="match status" value="1"/>
</dbReference>
<dbReference type="InterPro" id="IPR050361">
    <property type="entry name" value="MPP/UQCRC_Complex"/>
</dbReference>
<feature type="domain" description="Peptidase M16 N-terminal" evidence="3">
    <location>
        <begin position="82"/>
        <end position="180"/>
    </location>
</feature>
<reference evidence="5 6" key="1">
    <citation type="submission" date="2019-09" db="EMBL/GenBank/DDBJ databases">
        <title>Complete genome sequence of Arachidicoccus sp. B3-10 isolated from apple orchard soil.</title>
        <authorList>
            <person name="Kim H.S."/>
            <person name="Han K.-I."/>
            <person name="Suh M.K."/>
            <person name="Lee K.C."/>
            <person name="Eom M.K."/>
            <person name="Kim J.-S."/>
            <person name="Kang S.W."/>
            <person name="Sin Y."/>
            <person name="Lee J.-S."/>
        </authorList>
    </citation>
    <scope>NUCLEOTIDE SEQUENCE [LARGE SCALE GENOMIC DNA]</scope>
    <source>
        <strain evidence="5 6">B3-10</strain>
    </source>
</reference>
<accession>A0A5P2G2D3</accession>
<name>A0A5P2G2D3_9BACT</name>
<organism evidence="5 6">
    <name type="scientific">Rhizosphaericola mali</name>
    <dbReference type="NCBI Taxonomy" id="2545455"/>
    <lineage>
        <taxon>Bacteria</taxon>
        <taxon>Pseudomonadati</taxon>
        <taxon>Bacteroidota</taxon>
        <taxon>Chitinophagia</taxon>
        <taxon>Chitinophagales</taxon>
        <taxon>Chitinophagaceae</taxon>
        <taxon>Rhizosphaericola</taxon>
    </lineage>
</organism>
<evidence type="ECO:0000259" key="3">
    <source>
        <dbReference type="Pfam" id="PF00675"/>
    </source>
</evidence>
<dbReference type="PANTHER" id="PTHR11851">
    <property type="entry name" value="METALLOPROTEASE"/>
    <property type="match status" value="1"/>
</dbReference>
<feature type="domain" description="Peptidase M16 C-terminal" evidence="4">
    <location>
        <begin position="192"/>
        <end position="360"/>
    </location>
</feature>
<evidence type="ECO:0000259" key="4">
    <source>
        <dbReference type="Pfam" id="PF05193"/>
    </source>
</evidence>
<evidence type="ECO:0000313" key="5">
    <source>
        <dbReference type="EMBL" id="QES87253.1"/>
    </source>
</evidence>
<feature type="signal peptide" evidence="2">
    <location>
        <begin position="1"/>
        <end position="24"/>
    </location>
</feature>
<dbReference type="Proteomes" id="UP000292424">
    <property type="component" value="Chromosome"/>
</dbReference>
<evidence type="ECO:0000256" key="2">
    <source>
        <dbReference type="SAM" id="SignalP"/>
    </source>
</evidence>
<dbReference type="KEGG" id="arac:E0W69_000780"/>
<sequence>MKKVIFKYILLSSIFLNWSINSKAQASKAYEMTVDGVKVIVQPVENNDIIEIQTILQGGVQNYPLSKQGIESLAMTALTECGTANYTKNQFKDQLDKVNGYIYANTSMNYATIRMNCINSDFSKVWPLYVEAIKKPAFNPKEFARIKQDAINTLKSNESDPDASLEQMVRKTAFPGKDYEKNPNGTEKTLESISLTETQNYYKSILEKSRMFIVIVGDLNKADIETYIHTLLAGIPQGNPFHLNKNMYNPTKNTFTSQTKENATNYIEGITSGPTPGSADYNAFQLAMRIFYDKHFLEVRTNNGLSYAPMAYFNGGATSSSAVYVTTTDPNKYIAVVRGLIQKVKKDGFSADELKNMKTTYLTTTYYKQETNSAQASSYASNQVLHGDWKRSNTLNADINKVSLEDVDKAFNKYINNMTWVYQGDTSKVNPKLYTLPNNLNTKKNNLKKATFDSKKLD</sequence>
<dbReference type="InterPro" id="IPR007863">
    <property type="entry name" value="Peptidase_M16_C"/>
</dbReference>
<dbReference type="GO" id="GO:0046872">
    <property type="term" value="F:metal ion binding"/>
    <property type="evidence" value="ECO:0007669"/>
    <property type="project" value="InterPro"/>
</dbReference>
<comment type="similarity">
    <text evidence="1">Belongs to the peptidase M16 family.</text>
</comment>
<evidence type="ECO:0000256" key="1">
    <source>
        <dbReference type="ARBA" id="ARBA00007261"/>
    </source>
</evidence>